<evidence type="ECO:0000259" key="4">
    <source>
        <dbReference type="Pfam" id="PF00496"/>
    </source>
</evidence>
<dbReference type="CDD" id="cd08513">
    <property type="entry name" value="PBP2_thermophilic_Hb8_like"/>
    <property type="match status" value="1"/>
</dbReference>
<comment type="caution">
    <text evidence="5">The sequence shown here is derived from an EMBL/GenBank/DDBJ whole genome shotgun (WGS) entry which is preliminary data.</text>
</comment>
<gene>
    <name evidence="5" type="ORF">JYT19_00005</name>
</gene>
<sequence>HIIEPIYKRTPSKLKKHRFGQEPILAGAYTIDKWEPGQYIRAKKNPYAKGILQPTLDEIVWRIIPQTNTLESNLVAGTIDAISPIGLSLDQATQFEKRHSKDFDFHYTPGLVWEHIDFNLDNEILKEKKVRQALAFGANRKGIVKLLFNNKQPVAHGTEPPKSPYHNPYIKKYPYDPKKANELLEQTGWVRKEKDGIRYKNEKELKLVLMSTSGNKTRERVEQLLQSQWRKIGVNVEIKNQPAKVFFGDTLRKRKYSHMAMYSWVKDPVAVSDTLWRCDYIPSKSNNYMGQNQPGWCNKKADKLLKSASRELDDKKRAQIGKDFESLWATELPALPLYFRVEVSITKKGLKNWSPTGMLQPVSWNAHKWAWN</sequence>
<keyword evidence="6" id="KW-1185">Reference proteome</keyword>
<dbReference type="Gene3D" id="3.10.105.10">
    <property type="entry name" value="Dipeptide-binding Protein, Domain 3"/>
    <property type="match status" value="1"/>
</dbReference>
<keyword evidence="3" id="KW-0732">Signal</keyword>
<feature type="domain" description="Solute-binding protein family 5" evidence="4">
    <location>
        <begin position="10"/>
        <end position="276"/>
    </location>
</feature>
<dbReference type="InterPro" id="IPR039424">
    <property type="entry name" value="SBP_5"/>
</dbReference>
<name>A0ABS3AV70_9FIRM</name>
<dbReference type="PANTHER" id="PTHR30290">
    <property type="entry name" value="PERIPLASMIC BINDING COMPONENT OF ABC TRANSPORTER"/>
    <property type="match status" value="1"/>
</dbReference>
<dbReference type="InterPro" id="IPR000914">
    <property type="entry name" value="SBP_5_dom"/>
</dbReference>
<accession>A0ABS3AV70</accession>
<comment type="similarity">
    <text evidence="1">Belongs to the bacterial solute-binding protein 5 family.</text>
</comment>
<reference evidence="5" key="1">
    <citation type="submission" date="2021-02" db="EMBL/GenBank/DDBJ databases">
        <title>Activity-based single-cell genomes from oceanic crustal fluid captures similar information to metagenomic and metatranscriptomic surveys with orders of magnitude less sampling.</title>
        <authorList>
            <person name="D'Angelo T.S."/>
            <person name="Orcutt B.N."/>
        </authorList>
    </citation>
    <scope>NUCLEOTIDE SEQUENCE [LARGE SCALE GENOMIC DNA]</scope>
    <source>
        <strain evidence="5">AH-315-E05</strain>
    </source>
</reference>
<dbReference type="Proteomes" id="UP000765003">
    <property type="component" value="Unassembled WGS sequence"/>
</dbReference>
<evidence type="ECO:0000313" key="6">
    <source>
        <dbReference type="Proteomes" id="UP000765003"/>
    </source>
</evidence>
<protein>
    <submittedName>
        <fullName evidence="5">Peptide ABC transporter substrate-binding protein</fullName>
    </submittedName>
</protein>
<evidence type="ECO:0000256" key="3">
    <source>
        <dbReference type="ARBA" id="ARBA00022729"/>
    </source>
</evidence>
<dbReference type="SUPFAM" id="SSF53850">
    <property type="entry name" value="Periplasmic binding protein-like II"/>
    <property type="match status" value="1"/>
</dbReference>
<proteinExistence type="inferred from homology"/>
<dbReference type="EMBL" id="JAFITA010000001">
    <property type="protein sequence ID" value="MBN4077272.1"/>
    <property type="molecule type" value="Genomic_DNA"/>
</dbReference>
<keyword evidence="2" id="KW-0813">Transport</keyword>
<dbReference type="Pfam" id="PF00496">
    <property type="entry name" value="SBP_bac_5"/>
    <property type="match status" value="1"/>
</dbReference>
<organism evidence="5 6">
    <name type="scientific">Sulfobacillus acidophilus</name>
    <dbReference type="NCBI Taxonomy" id="53633"/>
    <lineage>
        <taxon>Bacteria</taxon>
        <taxon>Bacillati</taxon>
        <taxon>Bacillota</taxon>
        <taxon>Clostridia</taxon>
        <taxon>Eubacteriales</taxon>
        <taxon>Clostridiales Family XVII. Incertae Sedis</taxon>
        <taxon>Sulfobacillus</taxon>
    </lineage>
</organism>
<evidence type="ECO:0000313" key="5">
    <source>
        <dbReference type="EMBL" id="MBN4077272.1"/>
    </source>
</evidence>
<dbReference type="PANTHER" id="PTHR30290:SF9">
    <property type="entry name" value="OLIGOPEPTIDE-BINDING PROTEIN APPA"/>
    <property type="match status" value="1"/>
</dbReference>
<dbReference type="Gene3D" id="3.40.190.10">
    <property type="entry name" value="Periplasmic binding protein-like II"/>
    <property type="match status" value="1"/>
</dbReference>
<feature type="non-terminal residue" evidence="5">
    <location>
        <position position="1"/>
    </location>
</feature>
<evidence type="ECO:0000256" key="1">
    <source>
        <dbReference type="ARBA" id="ARBA00005695"/>
    </source>
</evidence>
<evidence type="ECO:0000256" key="2">
    <source>
        <dbReference type="ARBA" id="ARBA00022448"/>
    </source>
</evidence>